<dbReference type="Proteomes" id="UP001529245">
    <property type="component" value="Unassembled WGS sequence"/>
</dbReference>
<evidence type="ECO:0000313" key="7">
    <source>
        <dbReference type="Proteomes" id="UP001529245"/>
    </source>
</evidence>
<dbReference type="InterPro" id="IPR005119">
    <property type="entry name" value="LysR_subst-bd"/>
</dbReference>
<dbReference type="Gene3D" id="3.40.190.10">
    <property type="entry name" value="Periplasmic binding protein-like II"/>
    <property type="match status" value="2"/>
</dbReference>
<evidence type="ECO:0000256" key="2">
    <source>
        <dbReference type="ARBA" id="ARBA00023015"/>
    </source>
</evidence>
<protein>
    <submittedName>
        <fullName evidence="6">LysR family transcriptional regulator</fullName>
    </submittedName>
</protein>
<evidence type="ECO:0000313" key="6">
    <source>
        <dbReference type="EMBL" id="MDI9258686.1"/>
    </source>
</evidence>
<dbReference type="SUPFAM" id="SSF46785">
    <property type="entry name" value="Winged helix' DNA-binding domain"/>
    <property type="match status" value="1"/>
</dbReference>
<comment type="caution">
    <text evidence="6">The sequence shown here is derived from an EMBL/GenBank/DDBJ whole genome shotgun (WGS) entry which is preliminary data.</text>
</comment>
<comment type="similarity">
    <text evidence="1">Belongs to the LysR transcriptional regulatory family.</text>
</comment>
<keyword evidence="4" id="KW-0804">Transcription</keyword>
<dbReference type="CDD" id="cd08414">
    <property type="entry name" value="PBP2_LTTR_aromatics_like"/>
    <property type="match status" value="1"/>
</dbReference>
<evidence type="ECO:0000256" key="1">
    <source>
        <dbReference type="ARBA" id="ARBA00009437"/>
    </source>
</evidence>
<dbReference type="Pfam" id="PF03466">
    <property type="entry name" value="LysR_substrate"/>
    <property type="match status" value="1"/>
</dbReference>
<keyword evidence="7" id="KW-1185">Reference proteome</keyword>
<dbReference type="PANTHER" id="PTHR30346:SF0">
    <property type="entry name" value="HCA OPERON TRANSCRIPTIONAL ACTIVATOR HCAR"/>
    <property type="match status" value="1"/>
</dbReference>
<organism evidence="6 7">
    <name type="scientific">Alicyclobacillus sendaiensis PA2</name>
    <dbReference type="NCBI Taxonomy" id="3029425"/>
    <lineage>
        <taxon>Bacteria</taxon>
        <taxon>Bacillati</taxon>
        <taxon>Bacillota</taxon>
        <taxon>Bacilli</taxon>
        <taxon>Bacillales</taxon>
        <taxon>Alicyclobacillaceae</taxon>
        <taxon>Alicyclobacillus</taxon>
    </lineage>
</organism>
<dbReference type="Pfam" id="PF00126">
    <property type="entry name" value="HTH_1"/>
    <property type="match status" value="1"/>
</dbReference>
<dbReference type="PRINTS" id="PR00039">
    <property type="entry name" value="HTHLYSR"/>
</dbReference>
<dbReference type="InterPro" id="IPR000847">
    <property type="entry name" value="LysR_HTH_N"/>
</dbReference>
<evidence type="ECO:0000256" key="4">
    <source>
        <dbReference type="ARBA" id="ARBA00023163"/>
    </source>
</evidence>
<keyword evidence="3" id="KW-0238">DNA-binding</keyword>
<accession>A0ABT6XUC2</accession>
<dbReference type="InterPro" id="IPR036390">
    <property type="entry name" value="WH_DNA-bd_sf"/>
</dbReference>
<feature type="domain" description="HTH lysR-type" evidence="5">
    <location>
        <begin position="3"/>
        <end position="60"/>
    </location>
</feature>
<proteinExistence type="inferred from homology"/>
<dbReference type="PROSITE" id="PS50931">
    <property type="entry name" value="HTH_LYSR"/>
    <property type="match status" value="1"/>
</dbReference>
<gene>
    <name evidence="6" type="ORF">QID03_00645</name>
</gene>
<evidence type="ECO:0000259" key="5">
    <source>
        <dbReference type="PROSITE" id="PS50931"/>
    </source>
</evidence>
<name>A0ABT6XUC2_ALISE</name>
<reference evidence="6 7" key="1">
    <citation type="submission" date="2023-04" db="EMBL/GenBank/DDBJ databases">
        <title>A. sendaiensis sub sp. chiapanensis a novel subspecie with specific adaptation in bacterial cell wall isolated from an active volcano.</title>
        <authorList>
            <person name="Alvarez Gutierrez P.E."/>
            <person name="Ortiz Cortes L.Y."/>
        </authorList>
    </citation>
    <scope>NUCLEOTIDE SEQUENCE [LARGE SCALE GENOMIC DNA]</scope>
    <source>
        <strain evidence="6 7">PA2</strain>
    </source>
</reference>
<dbReference type="PANTHER" id="PTHR30346">
    <property type="entry name" value="TRANSCRIPTIONAL DUAL REGULATOR HCAR-RELATED"/>
    <property type="match status" value="1"/>
</dbReference>
<dbReference type="SUPFAM" id="SSF53850">
    <property type="entry name" value="Periplasmic binding protein-like II"/>
    <property type="match status" value="1"/>
</dbReference>
<dbReference type="EMBL" id="JASGCB010000001">
    <property type="protein sequence ID" value="MDI9258686.1"/>
    <property type="molecule type" value="Genomic_DNA"/>
</dbReference>
<dbReference type="RefSeq" id="WP_283202335.1">
    <property type="nucleotide sequence ID" value="NZ_JASGCB010000001.1"/>
</dbReference>
<dbReference type="InterPro" id="IPR036388">
    <property type="entry name" value="WH-like_DNA-bd_sf"/>
</dbReference>
<evidence type="ECO:0000256" key="3">
    <source>
        <dbReference type="ARBA" id="ARBA00023125"/>
    </source>
</evidence>
<dbReference type="Gene3D" id="1.10.10.10">
    <property type="entry name" value="Winged helix-like DNA-binding domain superfamily/Winged helix DNA-binding domain"/>
    <property type="match status" value="1"/>
</dbReference>
<sequence length="298" mass="32549">MPTELRQLEYFVAVAEELHFGRAARRLGLTQPPLSQQIQKLEDEIGVTLFDRTNRRVQLTHAGRALLAEARKVLAHVETAVKAARDAAAGRVGRLSIAFVGSATYGWLPAVVRAYQEHHPDVELVLREMSTPAQIEALTAGEADVGVLRLPAQHPDLHVRLVERDDCVAVVPSEHPLATRGSLFLVELAEEPFVLVSRTIWPGLYDGFVTLARALGFEPHVRLEVTEVQTAVGLVAAGLGVGIVPSAAERVHRPDVRYLRIDGQAPTVELGVAWRRRDTSPLVAAFLALAESAHGQRL</sequence>
<keyword evidence="2" id="KW-0805">Transcription regulation</keyword>